<dbReference type="AlphaFoldDB" id="A0A1I0JF53"/>
<accession>A0A1I0JF53</accession>
<feature type="region of interest" description="Disordered" evidence="1">
    <location>
        <begin position="85"/>
        <end position="104"/>
    </location>
</feature>
<sequence length="104" mass="9825">MKTHGKTSRGGAGRQVALMAAVLGATALMAPPPAVAGEPVPVEEIVLVSKQEAGTPGKDGGPTRQGTLLTQLIGSDLLGELLGGNGGGTGGGGSGLLGGILGGS</sequence>
<evidence type="ECO:0000256" key="1">
    <source>
        <dbReference type="SAM" id="MobiDB-lite"/>
    </source>
</evidence>
<proteinExistence type="predicted"/>
<keyword evidence="2" id="KW-0732">Signal</keyword>
<name>A0A1I0JF53_9BACT</name>
<dbReference type="Proteomes" id="UP000199181">
    <property type="component" value="Unassembled WGS sequence"/>
</dbReference>
<evidence type="ECO:0000313" key="4">
    <source>
        <dbReference type="Proteomes" id="UP000199181"/>
    </source>
</evidence>
<protein>
    <submittedName>
        <fullName evidence="3">Uncharacterized protein</fullName>
    </submittedName>
</protein>
<organism evidence="3 4">
    <name type="scientific">Stigmatella erecta</name>
    <dbReference type="NCBI Taxonomy" id="83460"/>
    <lineage>
        <taxon>Bacteria</taxon>
        <taxon>Pseudomonadati</taxon>
        <taxon>Myxococcota</taxon>
        <taxon>Myxococcia</taxon>
        <taxon>Myxococcales</taxon>
        <taxon>Cystobacterineae</taxon>
        <taxon>Archangiaceae</taxon>
        <taxon>Stigmatella</taxon>
    </lineage>
</organism>
<reference evidence="4" key="1">
    <citation type="submission" date="2016-10" db="EMBL/GenBank/DDBJ databases">
        <authorList>
            <person name="Varghese N."/>
            <person name="Submissions S."/>
        </authorList>
    </citation>
    <scope>NUCLEOTIDE SEQUENCE [LARGE SCALE GENOMIC DNA]</scope>
    <source>
        <strain evidence="4">DSM 16858</strain>
    </source>
</reference>
<evidence type="ECO:0000313" key="3">
    <source>
        <dbReference type="EMBL" id="SEU08784.1"/>
    </source>
</evidence>
<gene>
    <name evidence="3" type="ORF">SAMN05443639_107218</name>
</gene>
<feature type="signal peptide" evidence="2">
    <location>
        <begin position="1"/>
        <end position="36"/>
    </location>
</feature>
<feature type="chain" id="PRO_5011657914" evidence="2">
    <location>
        <begin position="37"/>
        <end position="104"/>
    </location>
</feature>
<evidence type="ECO:0000256" key="2">
    <source>
        <dbReference type="SAM" id="SignalP"/>
    </source>
</evidence>
<dbReference type="EMBL" id="FOIJ01000007">
    <property type="protein sequence ID" value="SEU08784.1"/>
    <property type="molecule type" value="Genomic_DNA"/>
</dbReference>
<dbReference type="RefSeq" id="WP_093521157.1">
    <property type="nucleotide sequence ID" value="NZ_FOIJ01000007.1"/>
</dbReference>
<keyword evidence="4" id="KW-1185">Reference proteome</keyword>